<gene>
    <name evidence="1" type="ORF">NOSIN_25520</name>
</gene>
<keyword evidence="2" id="KW-1185">Reference proteome</keyword>
<dbReference type="InterPro" id="IPR036365">
    <property type="entry name" value="PGBD-like_sf"/>
</dbReference>
<dbReference type="InterPro" id="IPR036505">
    <property type="entry name" value="Amidase/PGRP_sf"/>
</dbReference>
<protein>
    <submittedName>
        <fullName evidence="1">Uncharacterized protein</fullName>
    </submittedName>
</protein>
<dbReference type="SUPFAM" id="SSF47090">
    <property type="entry name" value="PGBD-like"/>
    <property type="match status" value="1"/>
</dbReference>
<organism evidence="1 2">
    <name type="scientific">Nocardiopsis sinuspersici</name>
    <dbReference type="NCBI Taxonomy" id="501010"/>
    <lineage>
        <taxon>Bacteria</taxon>
        <taxon>Bacillati</taxon>
        <taxon>Actinomycetota</taxon>
        <taxon>Actinomycetes</taxon>
        <taxon>Streptosporangiales</taxon>
        <taxon>Nocardiopsidaceae</taxon>
        <taxon>Nocardiopsis</taxon>
    </lineage>
</organism>
<accession>A0A1V3C800</accession>
<sequence>MPRPSKYVSRSELGWPVCQASYADPRSGLVIHYDGSDQGLAGKSHSACLTYWRNTRAFHMGPSRGWTCIGYCVDEATEILTEDGWRTFDQISPGDIVLTLNHETGMSEWQPLQHVYVFPAMPRELVRMEGREHSSLTTPGHRWPVERYYRRTGTERRKNEDGTWARTGRTARSVKGHERVWATTDTLGYWDRIPLSAPCAHLPTEPKWSNALVELVAWFWTEGHIKLQGKSRKAGTSVAIYQSETRNPDRVARIRNALHGAFGPPCERFPRRSANTDGIPRWREARNRSLAEFHLSSDAGRVLIEHAPGRIPTHAFLRSLTAEQLSLFIEASLLGDGHGNRTNNAQALSQKSRAAAEAFQFAATLAGYSTSLRRRPPTSSTPYPMWKVELRRKTHVAPKAAATRKAKFTILREPHEGRVWCVRTPNNTWLARREGTVYFTGNSFMSCAHGYVMEGRGLYKTQAAQPGGNTTHYSVTLATGPTDLITPEQINAVRELRQWLTEEYDNAGTVLGHRDFVSTSCPGDRAYALVREGTFEQPPGQATEVHDMLGLHIGSRGEAVKLLQLRIRRAGFGDALGETGADGVYGPATAEGVRLCRDYVGSRALEGYGDEMTAHAVDQVEAAVTKRTLQKAQISSTALDSNTSPED</sequence>
<dbReference type="InterPro" id="IPR036366">
    <property type="entry name" value="PGBDSf"/>
</dbReference>
<dbReference type="InterPro" id="IPR015510">
    <property type="entry name" value="PGRP"/>
</dbReference>
<dbReference type="PANTHER" id="PTHR11022">
    <property type="entry name" value="PEPTIDOGLYCAN RECOGNITION PROTEIN"/>
    <property type="match status" value="1"/>
</dbReference>
<dbReference type="SUPFAM" id="SSF55846">
    <property type="entry name" value="N-acetylmuramoyl-L-alanine amidase-like"/>
    <property type="match status" value="1"/>
</dbReference>
<reference evidence="2" key="1">
    <citation type="submission" date="2016-08" db="EMBL/GenBank/DDBJ databases">
        <authorList>
            <person name="Tokovenko B."/>
            <person name="Kalinowski J."/>
        </authorList>
    </citation>
    <scope>NUCLEOTIDE SEQUENCE [LARGE SCALE GENOMIC DNA]</scope>
    <source>
        <strain evidence="2">UTMC102</strain>
    </source>
</reference>
<evidence type="ECO:0000313" key="1">
    <source>
        <dbReference type="EMBL" id="OOC56778.1"/>
    </source>
</evidence>
<proteinExistence type="predicted"/>
<name>A0A1V3C800_9ACTN</name>
<dbReference type="InterPro" id="IPR036844">
    <property type="entry name" value="Hint_dom_sf"/>
</dbReference>
<dbReference type="AlphaFoldDB" id="A0A1V3C800"/>
<dbReference type="EMBL" id="MCOK01000001">
    <property type="protein sequence ID" value="OOC56778.1"/>
    <property type="molecule type" value="Genomic_DNA"/>
</dbReference>
<dbReference type="Gene3D" id="3.10.28.10">
    <property type="entry name" value="Homing endonucleases"/>
    <property type="match status" value="1"/>
</dbReference>
<dbReference type="SUPFAM" id="SSF51294">
    <property type="entry name" value="Hedgehog/intein (Hint) domain"/>
    <property type="match status" value="1"/>
</dbReference>
<dbReference type="Proteomes" id="UP000189004">
    <property type="component" value="Unassembled WGS sequence"/>
</dbReference>
<dbReference type="GO" id="GO:0009253">
    <property type="term" value="P:peptidoglycan catabolic process"/>
    <property type="evidence" value="ECO:0007669"/>
    <property type="project" value="InterPro"/>
</dbReference>
<dbReference type="PANTHER" id="PTHR11022:SF41">
    <property type="entry name" value="PEPTIDOGLYCAN-RECOGNITION PROTEIN LC-RELATED"/>
    <property type="match status" value="1"/>
</dbReference>
<dbReference type="Gene3D" id="2.170.16.10">
    <property type="entry name" value="Hedgehog/Intein (Hint) domain"/>
    <property type="match status" value="1"/>
</dbReference>
<comment type="caution">
    <text evidence="1">The sequence shown here is derived from an EMBL/GenBank/DDBJ whole genome shotgun (WGS) entry which is preliminary data.</text>
</comment>
<dbReference type="GO" id="GO:0008745">
    <property type="term" value="F:N-acetylmuramoyl-L-alanine amidase activity"/>
    <property type="evidence" value="ECO:0007669"/>
    <property type="project" value="InterPro"/>
</dbReference>
<dbReference type="InterPro" id="IPR027434">
    <property type="entry name" value="Homing_endonucl"/>
</dbReference>
<dbReference type="Gene3D" id="3.40.80.10">
    <property type="entry name" value="Peptidoglycan recognition protein-like"/>
    <property type="match status" value="1"/>
</dbReference>
<dbReference type="RefSeq" id="WP_227015172.1">
    <property type="nucleotide sequence ID" value="NZ_MCOK01000001.1"/>
</dbReference>
<dbReference type="Gene3D" id="1.10.101.10">
    <property type="entry name" value="PGBD-like superfamily/PGBD"/>
    <property type="match status" value="1"/>
</dbReference>
<dbReference type="STRING" id="501010.NOSIN_25520"/>
<evidence type="ECO:0000313" key="2">
    <source>
        <dbReference type="Proteomes" id="UP000189004"/>
    </source>
</evidence>